<proteinExistence type="predicted"/>
<organism evidence="1 2">
    <name type="scientific">Acaulospora colombiana</name>
    <dbReference type="NCBI Taxonomy" id="27376"/>
    <lineage>
        <taxon>Eukaryota</taxon>
        <taxon>Fungi</taxon>
        <taxon>Fungi incertae sedis</taxon>
        <taxon>Mucoromycota</taxon>
        <taxon>Glomeromycotina</taxon>
        <taxon>Glomeromycetes</taxon>
        <taxon>Diversisporales</taxon>
        <taxon>Acaulosporaceae</taxon>
        <taxon>Acaulospora</taxon>
    </lineage>
</organism>
<evidence type="ECO:0000313" key="2">
    <source>
        <dbReference type="Proteomes" id="UP000789525"/>
    </source>
</evidence>
<name>A0ACA9K868_9GLOM</name>
<dbReference type="Proteomes" id="UP000789525">
    <property type="component" value="Unassembled WGS sequence"/>
</dbReference>
<evidence type="ECO:0000313" key="1">
    <source>
        <dbReference type="EMBL" id="CAG8458037.1"/>
    </source>
</evidence>
<sequence length="581" mass="63387">MSQKDLVDDISEEEVEDIGYSESGINGGNNSKTDQEKNSMMSQLGNGRGTSERRSDEKENSSAKKEDESVKLNDEIPPSLVSYLKTDPRTGLTTEEAKSRLGRFGRNEISETKTNPIMKFASYFRGPIAYLIEIACIVAAIVRDWVDFGIIFALLVVNACIGFFEESRAESALDALRQTLALKSRVMRDGKLVQLDSAELVPGDVIVLRIGDIVPADSQLLGVTVTGNESDDGLLIDQSALTAGAKTFIGRAATLMNMTVDQGGDVLSTLQLVLVLTVAAIPVGLPTVLSVTMAVGAKQLASKKVIIKRLTAVEELASVNLLCTDKTGTLTLNDLTFDEPWLYNDHTSSELLLYSYLCSESDTNDAIETAVRKAAESELDILKDNENDREVPGYKVTSFVPFNPSNKYTRAAVINLKTGEKFQIVKGAPQVIIKLAGGDEEATKAVDDFASRGLRALGVAKSSPLESDKALNDTKSQNLQWNLIGLISLLDPPRPDSGETLNRCREFGVIVKMVTGDQVVIAKEVARRLGMSRVILDANYLVDSDRSEEEVTESCERADGFAQVIPEHKYKVVENLSRLYR</sequence>
<gene>
    <name evidence="1" type="ORF">ACOLOM_LOCUS1049</name>
</gene>
<dbReference type="EMBL" id="CAJVPT010001164">
    <property type="protein sequence ID" value="CAG8458037.1"/>
    <property type="molecule type" value="Genomic_DNA"/>
</dbReference>
<keyword evidence="2" id="KW-1185">Reference proteome</keyword>
<protein>
    <submittedName>
        <fullName evidence="1">949_t:CDS:1</fullName>
    </submittedName>
</protein>
<comment type="caution">
    <text evidence="1">The sequence shown here is derived from an EMBL/GenBank/DDBJ whole genome shotgun (WGS) entry which is preliminary data.</text>
</comment>
<reference evidence="1" key="1">
    <citation type="submission" date="2021-06" db="EMBL/GenBank/DDBJ databases">
        <authorList>
            <person name="Kallberg Y."/>
            <person name="Tangrot J."/>
            <person name="Rosling A."/>
        </authorList>
    </citation>
    <scope>NUCLEOTIDE SEQUENCE</scope>
    <source>
        <strain evidence="1">CL356</strain>
    </source>
</reference>
<accession>A0ACA9K868</accession>